<dbReference type="Proteomes" id="UP000001635">
    <property type="component" value="Chromosome"/>
</dbReference>
<dbReference type="RefSeq" id="WP_014018510.1">
    <property type="nucleotide sequence ID" value="NC_015914.1"/>
</dbReference>
<feature type="domain" description="DUF11" evidence="1">
    <location>
        <begin position="1136"/>
        <end position="1232"/>
    </location>
</feature>
<keyword evidence="3" id="KW-1185">Reference proteome</keyword>
<organism evidence="2 3">
    <name type="scientific">Cyclobacterium marinum (strain ATCC 25205 / DSM 745 / LMG 13164 / NCIMB 1802)</name>
    <name type="common">Flectobacillus marinus</name>
    <dbReference type="NCBI Taxonomy" id="880070"/>
    <lineage>
        <taxon>Bacteria</taxon>
        <taxon>Pseudomonadati</taxon>
        <taxon>Bacteroidota</taxon>
        <taxon>Cytophagia</taxon>
        <taxon>Cytophagales</taxon>
        <taxon>Cyclobacteriaceae</taxon>
        <taxon>Cyclobacterium</taxon>
    </lineage>
</organism>
<dbReference type="HOGENOM" id="CLU_251043_0_0_10"/>
<sequence length="1455" mass="161479">MKINQMITPHSKNVHLIYLFLLAIGLHSNLMAQTEPTIDLEKQDPSCSGNGRITALLQNSDNAGNLVYNLFQLPSETLLASNANGFFEGLDAGLYKLSANFTIDDSPQEISVEETLNSVYNPLSFTVISKTICENELGSIEVFVNEGAPASYELLGPSERPAQESNVFEDLMEGAYTIIVTDECGDRLSQSFEIQKAAFFIDENYQGFENTLNSCNEINVGHLVKSVGASISYPLYVNYVVHTPMGTTEEINTEITTGDPSENIFFNTLPFYYDEAYTYDLKITDNCGQVSTLEGISIDRKLTISNDLLWGAGSCGKRRLSIKPSNFTAPFTINFTEFPDGFDPEIFNSQYPGPFTEENIFFGSTDMPIPTGNYAFTLEDACGHTASISKELLDKLSGPGATVYKGCGPDMGSVQLNSFDFEFTTVELTSAPASFSGSLPLDVTNNISSVDPRRFYMNSLPEGEYEFTSYTSCKTTHLTKVTIEGIEVIDNQIDIIENCGAFNIFLKHEDNSTNGQSPLFGIQKLDPSSGEWGHPETGQVYNPTDPLTNENAILLVNGATNINQNYSGTLRLVKSLNIWKMGEDMMVNRPQITYCLETLKTFEIKEKSTFNSINTFKCSGDNYEVSVNAEGYLPITYKIVEKDGLPFIIDNGEDPLFKGLESGRYKLQLEDACGNLTNTSVQVKGENLPKIIPENLCEGENGALLIKNLDFLEFEWYKEGAPENILSTNSRLEFPSFNLSANAGTYYVQISDNNPESCVNKTLEFTIDTSSLNPDAGEGQEVEICKGEIINLFDYLSGPYDNYGTWKEITNSGNLIENAWSSDDLSPGTYTFEYTITGICSGEKSTVVTINLTDVPEVPKGNAIQEFCSPGQYTLASLVVEGTNIQWHTSPLGEEILPEETILQNGRTYYATQSNGTCFSDERLAVEVLIHTQVENNMISAEQTLYQMEKPEEIIGTEPQGGSGKFTYIWEQKTEGSEWEIIEGAKRKDYSPKPLLETTSFRRTTSDELCGDFISNELTIEVLVAPIVANDDYYGPLINYESYLLPTILLNDSLKNKPILPEDIRISVLSIKDEDGNNVTLDNRYSMDTEGVISLPEDITAGNYIVRYSICQKDVPANCSEANIILSVIGISIDAAKTIDRTQALPGDIVNYTVRLKNTSTFSLDKIILTEILPEELMLLSASPALSPSNTWEISNLAPEETVELGLSVMPTIDGNFTNEVNIKVENYDQTIQSEELQVRPKMVDMAIEKTSFNTTVNDGSSFDYQITVTNNGPDPADNVRIVDFLPAQLAYESAVFDTEGLLSSPTFTQADDLLVWNVPQFDVDATLTITLTVKAIGDGRIRNRAEVSADGQDILPENNTSIEVKTILPLFIPNVFKPDGDGKNETFVIRAAHRFERLELVIFNRWGDIVYSSKDYQNNWYAEGLLPGTYYYQVKGVDFDKKEKQYKGWVQVIK</sequence>
<evidence type="ECO:0000313" key="2">
    <source>
        <dbReference type="EMBL" id="AEL24211.1"/>
    </source>
</evidence>
<proteinExistence type="predicted"/>
<dbReference type="Pfam" id="PF13585">
    <property type="entry name" value="CHU_C"/>
    <property type="match status" value="1"/>
</dbReference>
<protein>
    <submittedName>
        <fullName evidence="2">Conserved repeat domain protein</fullName>
    </submittedName>
</protein>
<dbReference type="OrthoDB" id="904955at2"/>
<reference evidence="3" key="1">
    <citation type="submission" date="2011-07" db="EMBL/GenBank/DDBJ databases">
        <title>The complete genome of Cyclobacterium marinum DSM 745.</title>
        <authorList>
            <person name="Lucas S."/>
            <person name="Han J."/>
            <person name="Lapidus A."/>
            <person name="Bruce D."/>
            <person name="Goodwin L."/>
            <person name="Pitluck S."/>
            <person name="Peters L."/>
            <person name="Kyrpides N."/>
            <person name="Mavromatis K."/>
            <person name="Ivanova N."/>
            <person name="Ovchinnikova G."/>
            <person name="Chertkov O."/>
            <person name="Detter J.C."/>
            <person name="Tapia R."/>
            <person name="Han C."/>
            <person name="Land M."/>
            <person name="Hauser L."/>
            <person name="Markowitz V."/>
            <person name="Cheng J.-F."/>
            <person name="Hugenholtz P."/>
            <person name="Woyke T."/>
            <person name="Wu D."/>
            <person name="Tindall B."/>
            <person name="Schuetze A."/>
            <person name="Brambilla E."/>
            <person name="Klenk H.-P."/>
            <person name="Eisen J.A."/>
        </authorList>
    </citation>
    <scope>NUCLEOTIDE SEQUENCE [LARGE SCALE GENOMIC DNA]</scope>
    <source>
        <strain evidence="3">ATCC 25205 / DSM 745 / LMG 13164 / NCIMB 1802</strain>
    </source>
</reference>
<feature type="domain" description="DUF11" evidence="1">
    <location>
        <begin position="1245"/>
        <end position="1362"/>
    </location>
</feature>
<dbReference type="InterPro" id="IPR001434">
    <property type="entry name" value="OmcB-like_DUF11"/>
</dbReference>
<dbReference type="Pfam" id="PF01345">
    <property type="entry name" value="DUF11"/>
    <property type="match status" value="2"/>
</dbReference>
<evidence type="ECO:0000313" key="3">
    <source>
        <dbReference type="Proteomes" id="UP000001635"/>
    </source>
</evidence>
<dbReference type="eggNOG" id="COG1361">
    <property type="taxonomic scope" value="Bacteria"/>
</dbReference>
<dbReference type="InterPro" id="IPR013783">
    <property type="entry name" value="Ig-like_fold"/>
</dbReference>
<dbReference type="PANTHER" id="PTHR34819">
    <property type="entry name" value="LARGE CYSTEINE-RICH PERIPLASMIC PROTEIN OMCB"/>
    <property type="match status" value="1"/>
</dbReference>
<gene>
    <name evidence="2" type="ordered locus">Cycma_0432</name>
</gene>
<dbReference type="InterPro" id="IPR047589">
    <property type="entry name" value="DUF11_rpt"/>
</dbReference>
<accession>G0IVL5</accession>
<dbReference type="KEGG" id="cmr:Cycma_0432"/>
<dbReference type="PANTHER" id="PTHR34819:SF3">
    <property type="entry name" value="CELL SURFACE PROTEIN"/>
    <property type="match status" value="1"/>
</dbReference>
<dbReference type="STRING" id="880070.Cycma_0432"/>
<dbReference type="Gene3D" id="2.60.40.10">
    <property type="entry name" value="Immunoglobulins"/>
    <property type="match status" value="1"/>
</dbReference>
<evidence type="ECO:0000259" key="1">
    <source>
        <dbReference type="Pfam" id="PF01345"/>
    </source>
</evidence>
<dbReference type="EMBL" id="CP002955">
    <property type="protein sequence ID" value="AEL24211.1"/>
    <property type="molecule type" value="Genomic_DNA"/>
</dbReference>
<name>G0IVL5_CYCMS</name>
<dbReference type="NCBIfam" id="TIGR01451">
    <property type="entry name" value="B_ant_repeat"/>
    <property type="match status" value="2"/>
</dbReference>
<dbReference type="InterPro" id="IPR051172">
    <property type="entry name" value="Chlamydia_OmcB"/>
</dbReference>